<dbReference type="EMBL" id="CAFBPI010000001">
    <property type="protein sequence ID" value="CAB5003319.1"/>
    <property type="molecule type" value="Genomic_DNA"/>
</dbReference>
<keyword evidence="1" id="KW-1133">Transmembrane helix</keyword>
<evidence type="ECO:0000313" key="2">
    <source>
        <dbReference type="EMBL" id="CAB4531073.1"/>
    </source>
</evidence>
<name>A0A6J6AYA1_9ZZZZ</name>
<keyword evidence="1" id="KW-0472">Membrane</keyword>
<keyword evidence="1" id="KW-0812">Transmembrane</keyword>
<evidence type="ECO:0000256" key="1">
    <source>
        <dbReference type="SAM" id="Phobius"/>
    </source>
</evidence>
<proteinExistence type="predicted"/>
<dbReference type="EMBL" id="CAEZSC010000010">
    <property type="protein sequence ID" value="CAB4531073.1"/>
    <property type="molecule type" value="Genomic_DNA"/>
</dbReference>
<gene>
    <name evidence="2" type="ORF">UFOPK1380_00314</name>
    <name evidence="3" type="ORF">UFOPK4095_00005</name>
</gene>
<reference evidence="2" key="1">
    <citation type="submission" date="2020-05" db="EMBL/GenBank/DDBJ databases">
        <authorList>
            <person name="Chiriac C."/>
            <person name="Salcher M."/>
            <person name="Ghai R."/>
            <person name="Kavagutti S V."/>
        </authorList>
    </citation>
    <scope>NUCLEOTIDE SEQUENCE</scope>
</reference>
<sequence length="153" mass="16391">MAITTLPPTKSPTPLKLLPEITRTKAPTRPPVIARGSKVFLRILPDLKVAPGERTSFRGFLLILGAIVIFNVLALLAINTVMTSDAFVLERLKLQTNIANDQRDAVLKIAESKASPDRLAEAAANLGMIPAKTIIYLDGTTLPDAPSSTLVVP</sequence>
<dbReference type="AlphaFoldDB" id="A0A6J6AYA1"/>
<feature type="transmembrane region" description="Helical" evidence="1">
    <location>
        <begin position="60"/>
        <end position="82"/>
    </location>
</feature>
<organism evidence="2">
    <name type="scientific">freshwater metagenome</name>
    <dbReference type="NCBI Taxonomy" id="449393"/>
    <lineage>
        <taxon>unclassified sequences</taxon>
        <taxon>metagenomes</taxon>
        <taxon>ecological metagenomes</taxon>
    </lineage>
</organism>
<protein>
    <submittedName>
        <fullName evidence="2">Unannotated protein</fullName>
    </submittedName>
</protein>
<evidence type="ECO:0000313" key="3">
    <source>
        <dbReference type="EMBL" id="CAB5003319.1"/>
    </source>
</evidence>
<accession>A0A6J6AYA1</accession>